<dbReference type="AlphaFoldDB" id="A0A382Q1E8"/>
<keyword evidence="1" id="KW-0472">Membrane</keyword>
<dbReference type="Pfam" id="PF11159">
    <property type="entry name" value="DUF2939"/>
    <property type="match status" value="1"/>
</dbReference>
<accession>A0A382Q1E8</accession>
<name>A0A382Q1E8_9ZZZZ</name>
<feature type="transmembrane region" description="Helical" evidence="1">
    <location>
        <begin position="6"/>
        <end position="30"/>
    </location>
</feature>
<evidence type="ECO:0000313" key="2">
    <source>
        <dbReference type="EMBL" id="SVC78840.1"/>
    </source>
</evidence>
<evidence type="ECO:0000256" key="1">
    <source>
        <dbReference type="SAM" id="Phobius"/>
    </source>
</evidence>
<feature type="non-terminal residue" evidence="2">
    <location>
        <position position="1"/>
    </location>
</feature>
<proteinExistence type="predicted"/>
<keyword evidence="1" id="KW-0812">Transmembrane</keyword>
<gene>
    <name evidence="2" type="ORF">METZ01_LOCUS331694</name>
</gene>
<protein>
    <submittedName>
        <fullName evidence="2">Uncharacterized protein</fullName>
    </submittedName>
</protein>
<reference evidence="2" key="1">
    <citation type="submission" date="2018-05" db="EMBL/GenBank/DDBJ databases">
        <authorList>
            <person name="Lanie J.A."/>
            <person name="Ng W.-L."/>
            <person name="Kazmierczak K.M."/>
            <person name="Andrzejewski T.M."/>
            <person name="Davidsen T.M."/>
            <person name="Wayne K.J."/>
            <person name="Tettelin H."/>
            <person name="Glass J.I."/>
            <person name="Rusch D."/>
            <person name="Podicherti R."/>
            <person name="Tsui H.-C.T."/>
            <person name="Winkler M.E."/>
        </authorList>
    </citation>
    <scope>NUCLEOTIDE SEQUENCE</scope>
</reference>
<organism evidence="2">
    <name type="scientific">marine metagenome</name>
    <dbReference type="NCBI Taxonomy" id="408172"/>
    <lineage>
        <taxon>unclassified sequences</taxon>
        <taxon>metagenomes</taxon>
        <taxon>ecological metagenomes</taxon>
    </lineage>
</organism>
<sequence length="191" mass="22416">VRNVLISLFSLTCIYLLWPYIAVFSLYVALQTGDIVGVEERVDWSLFKKDLRVDLDNLVEVKLKESLNKKEMQLNFDSMTLSKQISDKIATPEGLIYLFNKPNEFVEQIRQIFTNALPLEKINPPVPEKKSFEPEGPNFPDLFERIKYAFFTEPDSFRLSFNEGDLSFTMDWRLQGLFWKLIRLKIPIKKI</sequence>
<dbReference type="EMBL" id="UINC01110972">
    <property type="protein sequence ID" value="SVC78840.1"/>
    <property type="molecule type" value="Genomic_DNA"/>
</dbReference>
<keyword evidence="1" id="KW-1133">Transmembrane helix</keyword>
<dbReference type="InterPro" id="IPR021330">
    <property type="entry name" value="DUF2939"/>
</dbReference>